<dbReference type="SMART" id="SM00271">
    <property type="entry name" value="DnaJ"/>
    <property type="match status" value="1"/>
</dbReference>
<feature type="transmembrane region" description="Helical" evidence="2">
    <location>
        <begin position="383"/>
        <end position="401"/>
    </location>
</feature>
<protein>
    <recommendedName>
        <fullName evidence="3">J domain-containing protein</fullName>
    </recommendedName>
</protein>
<dbReference type="CDD" id="cd06257">
    <property type="entry name" value="DnaJ"/>
    <property type="match status" value="1"/>
</dbReference>
<dbReference type="Proteomes" id="UP000419144">
    <property type="component" value="Unassembled WGS sequence"/>
</dbReference>
<dbReference type="Gene3D" id="1.10.287.110">
    <property type="entry name" value="DnaJ domain"/>
    <property type="match status" value="1"/>
</dbReference>
<evidence type="ECO:0000256" key="2">
    <source>
        <dbReference type="SAM" id="Phobius"/>
    </source>
</evidence>
<dbReference type="PROSITE" id="PS50076">
    <property type="entry name" value="DNAJ_2"/>
    <property type="match status" value="1"/>
</dbReference>
<feature type="domain" description="J" evidence="3">
    <location>
        <begin position="144"/>
        <end position="211"/>
    </location>
</feature>
<evidence type="ECO:0000256" key="1">
    <source>
        <dbReference type="SAM" id="MobiDB-lite"/>
    </source>
</evidence>
<dbReference type="VEuPathDB" id="TriTrypDB:LtaPh_3206400"/>
<name>A0A640KNS8_LEITA</name>
<keyword evidence="2" id="KW-0812">Transmembrane</keyword>
<dbReference type="OrthoDB" id="269848at2759"/>
<dbReference type="InterPro" id="IPR036869">
    <property type="entry name" value="J_dom_sf"/>
</dbReference>
<feature type="region of interest" description="Disordered" evidence="1">
    <location>
        <begin position="219"/>
        <end position="238"/>
    </location>
</feature>
<keyword evidence="5" id="KW-1185">Reference proteome</keyword>
<sequence length="420" mass="48568">MPHTPLHRRRSPQHFLLLNVSFKPTITQNKTRHHRMQPVVSSHLYTCDETGAEGVSRLTFCIVSLGSGTHLYRLVARLSSVSASIDFPVVGLERVELRAPHRCRMHRFRRFAPVHAWGTVRCVFQSKEFLAASKELPTTPEGRNPYDVLEITVTQTTTLDEVSKQFRSLVVKYHPDKPGGSTEKMAEMNLAYKIVKENHNAVLRRMKEAESTIKANEAYRQHKHARASRDEDLGRSGGINRRNARAMREAAESTGSRRTRSLKEIENQWANYKNDTEAAVKSMCNRYELAIQQGKFFRKSATLNEITVRERWLRKSFVKGVWEDVHELRGELLRRGTRSAQQSELAEEMVSFASTTQRKLNENFQQLTQESVQLQSRMFVERAFFIVCSVILLVKVWRWFIGFTFNNTLTVRLKRGFLSQ</sequence>
<dbReference type="EMBL" id="BLBS01000048">
    <property type="protein sequence ID" value="GET91390.1"/>
    <property type="molecule type" value="Genomic_DNA"/>
</dbReference>
<gene>
    <name evidence="4" type="ORF">LtaPh_3206400</name>
</gene>
<dbReference type="InterPro" id="IPR001623">
    <property type="entry name" value="DnaJ_domain"/>
</dbReference>
<evidence type="ECO:0000313" key="4">
    <source>
        <dbReference type="EMBL" id="GET91390.1"/>
    </source>
</evidence>
<comment type="caution">
    <text evidence="4">The sequence shown here is derived from an EMBL/GenBank/DDBJ whole genome shotgun (WGS) entry which is preliminary data.</text>
</comment>
<reference evidence="4" key="1">
    <citation type="submission" date="2019-11" db="EMBL/GenBank/DDBJ databases">
        <title>Leishmania tarentolae CDS.</title>
        <authorList>
            <person name="Goto Y."/>
            <person name="Yamagishi J."/>
        </authorList>
    </citation>
    <scope>NUCLEOTIDE SEQUENCE [LARGE SCALE GENOMIC DNA]</scope>
    <source>
        <strain evidence="4">Parrot Tar II</strain>
    </source>
</reference>
<accession>A0A640KNS8</accession>
<dbReference type="SUPFAM" id="SSF46565">
    <property type="entry name" value="Chaperone J-domain"/>
    <property type="match status" value="1"/>
</dbReference>
<keyword evidence="2" id="KW-0472">Membrane</keyword>
<organism evidence="4 5">
    <name type="scientific">Leishmania tarentolae</name>
    <name type="common">Sauroleishmania tarentolae</name>
    <dbReference type="NCBI Taxonomy" id="5689"/>
    <lineage>
        <taxon>Eukaryota</taxon>
        <taxon>Discoba</taxon>
        <taxon>Euglenozoa</taxon>
        <taxon>Kinetoplastea</taxon>
        <taxon>Metakinetoplastina</taxon>
        <taxon>Trypanosomatida</taxon>
        <taxon>Trypanosomatidae</taxon>
        <taxon>Leishmaniinae</taxon>
        <taxon>Leishmania</taxon>
        <taxon>lizard Leishmania</taxon>
    </lineage>
</organism>
<dbReference type="InterPro" id="IPR050817">
    <property type="entry name" value="DjlA_DnaK_co-chaperone"/>
</dbReference>
<dbReference type="Pfam" id="PF00226">
    <property type="entry name" value="DnaJ"/>
    <property type="match status" value="1"/>
</dbReference>
<evidence type="ECO:0000313" key="5">
    <source>
        <dbReference type="Proteomes" id="UP000419144"/>
    </source>
</evidence>
<proteinExistence type="predicted"/>
<evidence type="ECO:0000259" key="3">
    <source>
        <dbReference type="PROSITE" id="PS50076"/>
    </source>
</evidence>
<keyword evidence="2" id="KW-1133">Transmembrane helix</keyword>
<dbReference type="PANTHER" id="PTHR24074">
    <property type="entry name" value="CO-CHAPERONE PROTEIN DJLA"/>
    <property type="match status" value="1"/>
</dbReference>
<dbReference type="AlphaFoldDB" id="A0A640KNS8"/>